<dbReference type="Pfam" id="PF13905">
    <property type="entry name" value="Thioredoxin_8"/>
    <property type="match status" value="1"/>
</dbReference>
<keyword evidence="2" id="KW-0677">Repeat</keyword>
<evidence type="ECO:0000256" key="3">
    <source>
        <dbReference type="ARBA" id="ARBA00023002"/>
    </source>
</evidence>
<evidence type="ECO:0000259" key="8">
    <source>
        <dbReference type="PROSITE" id="PS51352"/>
    </source>
</evidence>
<dbReference type="PANTHER" id="PTHR13871:SF18">
    <property type="entry name" value="THIOREDOXIN DOMAIN-CONTAINING PROTEIN"/>
    <property type="match status" value="1"/>
</dbReference>
<proteinExistence type="inferred from homology"/>
<dbReference type="Proteomes" id="UP000005239">
    <property type="component" value="Unassembled WGS sequence"/>
</dbReference>
<keyword evidence="3" id="KW-0560">Oxidoreductase</keyword>
<feature type="domain" description="Thioredoxin" evidence="8">
    <location>
        <begin position="20"/>
        <end position="162"/>
    </location>
</feature>
<gene>
    <name evidence="9" type="primary">WBGene00205964</name>
</gene>
<dbReference type="PROSITE" id="PS00194">
    <property type="entry name" value="THIOREDOXIN_1"/>
    <property type="match status" value="1"/>
</dbReference>
<evidence type="ECO:0000256" key="6">
    <source>
        <dbReference type="ARBA" id="ARBA00047388"/>
    </source>
</evidence>
<evidence type="ECO:0000256" key="7">
    <source>
        <dbReference type="ARBA" id="ARBA00047804"/>
    </source>
</evidence>
<dbReference type="InterPro" id="IPR036249">
    <property type="entry name" value="Thioredoxin-like_sf"/>
</dbReference>
<evidence type="ECO:0000256" key="1">
    <source>
        <dbReference type="ARBA" id="ARBA00012612"/>
    </source>
</evidence>
<comment type="similarity">
    <text evidence="5">Belongs to the nucleoredoxin family.</text>
</comment>
<keyword evidence="4" id="KW-0520">NAD</keyword>
<dbReference type="InterPro" id="IPR017937">
    <property type="entry name" value="Thioredoxin_CS"/>
</dbReference>
<evidence type="ECO:0000256" key="4">
    <source>
        <dbReference type="ARBA" id="ARBA00023027"/>
    </source>
</evidence>
<dbReference type="InterPro" id="IPR012336">
    <property type="entry name" value="Thioredoxin-like_fold"/>
</dbReference>
<reference evidence="9" key="2">
    <citation type="submission" date="2022-06" db="UniProtKB">
        <authorList>
            <consortium name="EnsemblMetazoa"/>
        </authorList>
    </citation>
    <scope>IDENTIFICATION</scope>
    <source>
        <strain evidence="9">PS312</strain>
    </source>
</reference>
<evidence type="ECO:0000256" key="2">
    <source>
        <dbReference type="ARBA" id="ARBA00022737"/>
    </source>
</evidence>
<dbReference type="PROSITE" id="PS51352">
    <property type="entry name" value="THIOREDOXIN_2"/>
    <property type="match status" value="1"/>
</dbReference>
<dbReference type="SUPFAM" id="SSF52833">
    <property type="entry name" value="Thioredoxin-like"/>
    <property type="match status" value="1"/>
</dbReference>
<dbReference type="EC" id="1.8.1.8" evidence="1"/>
<protein>
    <recommendedName>
        <fullName evidence="1">protein-disulfide reductase</fullName>
        <ecNumber evidence="1">1.8.1.8</ecNumber>
    </recommendedName>
</protein>
<evidence type="ECO:0000313" key="9">
    <source>
        <dbReference type="EnsemblMetazoa" id="PPA33104.1"/>
    </source>
</evidence>
<dbReference type="AlphaFoldDB" id="A0A8R1YLS2"/>
<evidence type="ECO:0000256" key="5">
    <source>
        <dbReference type="ARBA" id="ARBA00025782"/>
    </source>
</evidence>
<dbReference type="InterPro" id="IPR052259">
    <property type="entry name" value="Nucleoredoxin-like"/>
</dbReference>
<sequence>MRLLAGISNIMKNGVRKVHFLDGLTMHKRGIEKIENGYFDNKALLIYFSSSWCPSCKLFTPKLKRVYEEANREKDTLEVLWVSRDRSDEQLHKYYNSKLPPFVYFPFGSQEIAKFLSQYEIKTIPAIRLVDSTGSVVSDNIRIQIENCDTGDVSKLLSEWKNVSND</sequence>
<dbReference type="InterPro" id="IPR013766">
    <property type="entry name" value="Thioredoxin_domain"/>
</dbReference>
<dbReference type="GO" id="GO:0047134">
    <property type="term" value="F:protein-disulfide reductase [NAD(P)H] activity"/>
    <property type="evidence" value="ECO:0007669"/>
    <property type="project" value="UniProtKB-EC"/>
</dbReference>
<accession>A0A8R1YLS2</accession>
<comment type="catalytic activity">
    <reaction evidence="7">
        <text>[protein]-dithiol + NADP(+) = [protein]-disulfide + NADPH + H(+)</text>
        <dbReference type="Rhea" id="RHEA:18753"/>
        <dbReference type="Rhea" id="RHEA-COMP:10593"/>
        <dbReference type="Rhea" id="RHEA-COMP:10594"/>
        <dbReference type="ChEBI" id="CHEBI:15378"/>
        <dbReference type="ChEBI" id="CHEBI:29950"/>
        <dbReference type="ChEBI" id="CHEBI:50058"/>
        <dbReference type="ChEBI" id="CHEBI:57783"/>
        <dbReference type="ChEBI" id="CHEBI:58349"/>
        <dbReference type="EC" id="1.8.1.8"/>
    </reaction>
</comment>
<comment type="catalytic activity">
    <reaction evidence="6">
        <text>[protein]-dithiol + NAD(+) = [protein]-disulfide + NADH + H(+)</text>
        <dbReference type="Rhea" id="RHEA:18749"/>
        <dbReference type="Rhea" id="RHEA-COMP:10593"/>
        <dbReference type="Rhea" id="RHEA-COMP:10594"/>
        <dbReference type="ChEBI" id="CHEBI:15378"/>
        <dbReference type="ChEBI" id="CHEBI:29950"/>
        <dbReference type="ChEBI" id="CHEBI:50058"/>
        <dbReference type="ChEBI" id="CHEBI:57540"/>
        <dbReference type="ChEBI" id="CHEBI:57945"/>
        <dbReference type="EC" id="1.8.1.8"/>
    </reaction>
</comment>
<reference evidence="10" key="1">
    <citation type="journal article" date="2008" name="Nat. Genet.">
        <title>The Pristionchus pacificus genome provides a unique perspective on nematode lifestyle and parasitism.</title>
        <authorList>
            <person name="Dieterich C."/>
            <person name="Clifton S.W."/>
            <person name="Schuster L.N."/>
            <person name="Chinwalla A."/>
            <person name="Delehaunty K."/>
            <person name="Dinkelacker I."/>
            <person name="Fulton L."/>
            <person name="Fulton R."/>
            <person name="Godfrey J."/>
            <person name="Minx P."/>
            <person name="Mitreva M."/>
            <person name="Roeseler W."/>
            <person name="Tian H."/>
            <person name="Witte H."/>
            <person name="Yang S.P."/>
            <person name="Wilson R.K."/>
            <person name="Sommer R.J."/>
        </authorList>
    </citation>
    <scope>NUCLEOTIDE SEQUENCE [LARGE SCALE GENOMIC DNA]</scope>
    <source>
        <strain evidence="10">PS312</strain>
    </source>
</reference>
<name>A0A8R1YLS2_PRIPA</name>
<dbReference type="EnsemblMetazoa" id="PPA33104.1">
    <property type="protein sequence ID" value="PPA33104.1"/>
    <property type="gene ID" value="WBGene00205964"/>
</dbReference>
<dbReference type="Gene3D" id="3.40.30.10">
    <property type="entry name" value="Glutaredoxin"/>
    <property type="match status" value="1"/>
</dbReference>
<evidence type="ECO:0000313" key="10">
    <source>
        <dbReference type="Proteomes" id="UP000005239"/>
    </source>
</evidence>
<keyword evidence="10" id="KW-1185">Reference proteome</keyword>
<organism evidence="9 10">
    <name type="scientific">Pristionchus pacificus</name>
    <name type="common">Parasitic nematode worm</name>
    <dbReference type="NCBI Taxonomy" id="54126"/>
    <lineage>
        <taxon>Eukaryota</taxon>
        <taxon>Metazoa</taxon>
        <taxon>Ecdysozoa</taxon>
        <taxon>Nematoda</taxon>
        <taxon>Chromadorea</taxon>
        <taxon>Rhabditida</taxon>
        <taxon>Rhabditina</taxon>
        <taxon>Diplogasteromorpha</taxon>
        <taxon>Diplogasteroidea</taxon>
        <taxon>Neodiplogasteridae</taxon>
        <taxon>Pristionchus</taxon>
    </lineage>
</organism>
<dbReference type="PANTHER" id="PTHR13871">
    <property type="entry name" value="THIOREDOXIN"/>
    <property type="match status" value="1"/>
</dbReference>